<dbReference type="OrthoDB" id="3827724at2"/>
<keyword evidence="1" id="KW-1133">Transmembrane helix</keyword>
<reference evidence="2 3" key="1">
    <citation type="submission" date="2016-10" db="EMBL/GenBank/DDBJ databases">
        <title>The Draft Genome Sequence of Actinokineospora bangkokensis 44EHWT reveals the biosynthetic pathway of antifungal compounds Thailandins with unusual extender unit butylmalonyl-CoA.</title>
        <authorList>
            <person name="Greule A."/>
            <person name="Intra B."/>
            <person name="Flemming S."/>
            <person name="Rommel M.G."/>
            <person name="Panbangred W."/>
            <person name="Bechthold A."/>
        </authorList>
    </citation>
    <scope>NUCLEOTIDE SEQUENCE [LARGE SCALE GENOMIC DNA]</scope>
    <source>
        <strain evidence="2 3">44EHW</strain>
    </source>
</reference>
<gene>
    <name evidence="2" type="ORF">BJP25_30430</name>
</gene>
<accession>A0A1Q9LFQ5</accession>
<dbReference type="STRING" id="1193682.BJP25_30430"/>
<comment type="caution">
    <text evidence="2">The sequence shown here is derived from an EMBL/GenBank/DDBJ whole genome shotgun (WGS) entry which is preliminary data.</text>
</comment>
<feature type="transmembrane region" description="Helical" evidence="1">
    <location>
        <begin position="67"/>
        <end position="84"/>
    </location>
</feature>
<feature type="transmembrane region" description="Helical" evidence="1">
    <location>
        <begin position="6"/>
        <end position="22"/>
    </location>
</feature>
<evidence type="ECO:0000313" key="3">
    <source>
        <dbReference type="Proteomes" id="UP000186040"/>
    </source>
</evidence>
<evidence type="ECO:0008006" key="4">
    <source>
        <dbReference type="Google" id="ProtNLM"/>
    </source>
</evidence>
<proteinExistence type="predicted"/>
<dbReference type="RefSeq" id="WP_075977549.1">
    <property type="nucleotide sequence ID" value="NZ_MKQR01000026.1"/>
</dbReference>
<name>A0A1Q9LFQ5_9PSEU</name>
<organism evidence="2 3">
    <name type="scientific">Actinokineospora bangkokensis</name>
    <dbReference type="NCBI Taxonomy" id="1193682"/>
    <lineage>
        <taxon>Bacteria</taxon>
        <taxon>Bacillati</taxon>
        <taxon>Actinomycetota</taxon>
        <taxon>Actinomycetes</taxon>
        <taxon>Pseudonocardiales</taxon>
        <taxon>Pseudonocardiaceae</taxon>
        <taxon>Actinokineospora</taxon>
    </lineage>
</organism>
<dbReference type="EMBL" id="MKQR01000026">
    <property type="protein sequence ID" value="OLR90877.1"/>
    <property type="molecule type" value="Genomic_DNA"/>
</dbReference>
<keyword evidence="1" id="KW-0472">Membrane</keyword>
<keyword evidence="3" id="KW-1185">Reference proteome</keyword>
<dbReference type="Proteomes" id="UP000186040">
    <property type="component" value="Unassembled WGS sequence"/>
</dbReference>
<dbReference type="AlphaFoldDB" id="A0A1Q9LFQ5"/>
<sequence>MSLVFLIPGGVLALAGAVLGLAGLRRPDRGARRWLAVTVLVATGLIGLVTGWLLAQPGTKPDEALKTGGLAGGALVAVYALWINDRKRRTDEQRQDLESRRSEHDRERVADERFARAVELLGNPAGQVRVGALHVLAGVARSRPQEYTQTVLDVCCAYLRWPFERPADGAEPDHGELQVRLTAQRVIADLLPRTSDETPQTPRFDLNLTGADLEYFDISDRVVGELTLRHAHLHNSNSLLRAHVHGDAWFTGATSHGILHANDVVFERKAWFSGFTAHGRVRMARVRYLGETKFDGSVFPGAGERGMNSSG</sequence>
<feature type="transmembrane region" description="Helical" evidence="1">
    <location>
        <begin position="34"/>
        <end position="55"/>
    </location>
</feature>
<evidence type="ECO:0000256" key="1">
    <source>
        <dbReference type="SAM" id="Phobius"/>
    </source>
</evidence>
<evidence type="ECO:0000313" key="2">
    <source>
        <dbReference type="EMBL" id="OLR90877.1"/>
    </source>
</evidence>
<keyword evidence="1" id="KW-0812">Transmembrane</keyword>
<protein>
    <recommendedName>
        <fullName evidence="4">Pentapeptide repeat-containing protein</fullName>
    </recommendedName>
</protein>